<dbReference type="RefSeq" id="WP_093796933.1">
    <property type="nucleotide sequence ID" value="NZ_CP155571.1"/>
</dbReference>
<gene>
    <name evidence="6" type="primary">comR</name>
    <name evidence="6" type="ORF">SPACI_016110</name>
</gene>
<name>A0ABZ3J0R4_SPOA4</name>
<evidence type="ECO:0000313" key="7">
    <source>
        <dbReference type="Proteomes" id="UP000216052"/>
    </source>
</evidence>
<evidence type="ECO:0000256" key="2">
    <source>
        <dbReference type="ARBA" id="ARBA00023125"/>
    </source>
</evidence>
<proteinExistence type="predicted"/>
<keyword evidence="2 4" id="KW-0238">DNA-binding</keyword>
<keyword evidence="3" id="KW-0804">Transcription</keyword>
<keyword evidence="1" id="KW-0805">Transcription regulation</keyword>
<dbReference type="PANTHER" id="PTHR47506">
    <property type="entry name" value="TRANSCRIPTIONAL REGULATORY PROTEIN"/>
    <property type="match status" value="1"/>
</dbReference>
<evidence type="ECO:0000259" key="5">
    <source>
        <dbReference type="PROSITE" id="PS50977"/>
    </source>
</evidence>
<dbReference type="InterPro" id="IPR036271">
    <property type="entry name" value="Tet_transcr_reg_TetR-rel_C_sf"/>
</dbReference>
<evidence type="ECO:0000256" key="1">
    <source>
        <dbReference type="ARBA" id="ARBA00023015"/>
    </source>
</evidence>
<dbReference type="Gene3D" id="1.10.10.60">
    <property type="entry name" value="Homeodomain-like"/>
    <property type="match status" value="1"/>
</dbReference>
<dbReference type="Pfam" id="PF16925">
    <property type="entry name" value="TetR_C_13"/>
    <property type="match status" value="1"/>
</dbReference>
<accession>A0ABZ3J0R4</accession>
<dbReference type="InterPro" id="IPR009057">
    <property type="entry name" value="Homeodomain-like_sf"/>
</dbReference>
<keyword evidence="7" id="KW-1185">Reference proteome</keyword>
<dbReference type="Gene3D" id="1.10.357.10">
    <property type="entry name" value="Tetracycline Repressor, domain 2"/>
    <property type="match status" value="1"/>
</dbReference>
<dbReference type="PROSITE" id="PS50977">
    <property type="entry name" value="HTH_TETR_2"/>
    <property type="match status" value="1"/>
</dbReference>
<dbReference type="InterPro" id="IPR001647">
    <property type="entry name" value="HTH_TetR"/>
</dbReference>
<feature type="DNA-binding region" description="H-T-H motif" evidence="4">
    <location>
        <begin position="29"/>
        <end position="48"/>
    </location>
</feature>
<dbReference type="Proteomes" id="UP000216052">
    <property type="component" value="Chromosome"/>
</dbReference>
<evidence type="ECO:0000313" key="6">
    <source>
        <dbReference type="EMBL" id="XFO71577.1"/>
    </source>
</evidence>
<evidence type="ECO:0000256" key="3">
    <source>
        <dbReference type="ARBA" id="ARBA00023163"/>
    </source>
</evidence>
<dbReference type="PANTHER" id="PTHR47506:SF10">
    <property type="entry name" value="TRANSCRIPTIONAL REGULATORY PROTEIN"/>
    <property type="match status" value="1"/>
</dbReference>
<dbReference type="SUPFAM" id="SSF48498">
    <property type="entry name" value="Tetracyclin repressor-like, C-terminal domain"/>
    <property type="match status" value="1"/>
</dbReference>
<evidence type="ECO:0000256" key="4">
    <source>
        <dbReference type="PROSITE-ProRule" id="PRU00335"/>
    </source>
</evidence>
<dbReference type="SUPFAM" id="SSF46689">
    <property type="entry name" value="Homeodomain-like"/>
    <property type="match status" value="1"/>
</dbReference>
<protein>
    <submittedName>
        <fullName evidence="6">HTH-type transcriptional repressor ComR</fullName>
    </submittedName>
</protein>
<dbReference type="PRINTS" id="PR00455">
    <property type="entry name" value="HTHTETR"/>
</dbReference>
<reference evidence="6" key="1">
    <citation type="submission" date="2024-05" db="EMBL/GenBank/DDBJ databases">
        <title>Isolation and characterization of Sporomusa carbonis sp. nov., a carboxydotrophic hydrogenogen in the genus of Sporomusa isolated from a charcoal burning pile.</title>
        <authorList>
            <person name="Boeer T."/>
            <person name="Rosenbaum F."/>
            <person name="Eysell L."/>
            <person name="Mueller V."/>
            <person name="Daniel R."/>
            <person name="Poehlein A."/>
        </authorList>
    </citation>
    <scope>NUCLEOTIDE SEQUENCE [LARGE SCALE GENOMIC DNA]</scope>
    <source>
        <strain evidence="6">DSM 3132</strain>
    </source>
</reference>
<dbReference type="InterPro" id="IPR011075">
    <property type="entry name" value="TetR_C"/>
</dbReference>
<dbReference type="EMBL" id="CP155571">
    <property type="protein sequence ID" value="XFO71577.1"/>
    <property type="molecule type" value="Genomic_DNA"/>
</dbReference>
<feature type="domain" description="HTH tetR-type" evidence="5">
    <location>
        <begin position="6"/>
        <end position="66"/>
    </location>
</feature>
<dbReference type="Pfam" id="PF00440">
    <property type="entry name" value="TetR_N"/>
    <property type="match status" value="1"/>
</dbReference>
<organism evidence="6 7">
    <name type="scientific">Sporomusa acidovorans (strain ATCC 49682 / DSM 3132 / Mol)</name>
    <dbReference type="NCBI Taxonomy" id="1123286"/>
    <lineage>
        <taxon>Bacteria</taxon>
        <taxon>Bacillati</taxon>
        <taxon>Bacillota</taxon>
        <taxon>Negativicutes</taxon>
        <taxon>Selenomonadales</taxon>
        <taxon>Sporomusaceae</taxon>
        <taxon>Sporomusa</taxon>
    </lineage>
</organism>
<sequence>MGRSKEFEESIVLQKAMELFWQQGYEKTSLNDLVEHMGIHRRSLYDTFGDKHTLFLKAIDCFGEFIKARLKFEISRAETAKQAIQCIFDFMIEASGDRALGCLFVNSATEMAPRDKEVEEKAKEAFMQLEHLLADLIRKGQQAGEFRCDYDAEILAESLQNTLLGIRVLARTSASKEKLQRIADFSLAILNE</sequence>